<evidence type="ECO:0000256" key="4">
    <source>
        <dbReference type="ARBA" id="ARBA00023125"/>
    </source>
</evidence>
<evidence type="ECO:0000256" key="2">
    <source>
        <dbReference type="ARBA" id="ARBA00023015"/>
    </source>
</evidence>
<keyword evidence="3" id="KW-0731">Sigma factor</keyword>
<dbReference type="Gene3D" id="1.10.10.10">
    <property type="entry name" value="Winged helix-like DNA-binding domain superfamily/Winged helix DNA-binding domain"/>
    <property type="match status" value="1"/>
</dbReference>
<evidence type="ECO:0000259" key="6">
    <source>
        <dbReference type="Pfam" id="PF04542"/>
    </source>
</evidence>
<name>A0A1C6HYV0_9FIRM</name>
<keyword evidence="5" id="KW-0804">Transcription</keyword>
<comment type="similarity">
    <text evidence="1">Belongs to the sigma-70 factor family. ECF subfamily.</text>
</comment>
<dbReference type="PANTHER" id="PTHR43133">
    <property type="entry name" value="RNA POLYMERASE ECF-TYPE SIGMA FACTO"/>
    <property type="match status" value="1"/>
</dbReference>
<dbReference type="SUPFAM" id="SSF88659">
    <property type="entry name" value="Sigma3 and sigma4 domains of RNA polymerase sigma factors"/>
    <property type="match status" value="1"/>
</dbReference>
<dbReference type="GO" id="GO:0016987">
    <property type="term" value="F:sigma factor activity"/>
    <property type="evidence" value="ECO:0007669"/>
    <property type="project" value="UniProtKB-KW"/>
</dbReference>
<dbReference type="Pfam" id="PF08281">
    <property type="entry name" value="Sigma70_r4_2"/>
    <property type="match status" value="1"/>
</dbReference>
<evidence type="ECO:0000256" key="3">
    <source>
        <dbReference type="ARBA" id="ARBA00023082"/>
    </source>
</evidence>
<feature type="domain" description="RNA polymerase sigma-70 region 2" evidence="6">
    <location>
        <begin position="8"/>
        <end position="75"/>
    </location>
</feature>
<reference evidence="8" key="1">
    <citation type="submission" date="2015-09" db="EMBL/GenBank/DDBJ databases">
        <authorList>
            <consortium name="Pathogen Informatics"/>
        </authorList>
    </citation>
    <scope>NUCLEOTIDE SEQUENCE</scope>
    <source>
        <strain evidence="8">2789STDY5834896</strain>
    </source>
</reference>
<protein>
    <submittedName>
        <fullName evidence="8">RNA polymerase sigma factor sigM</fullName>
    </submittedName>
</protein>
<dbReference type="InterPro" id="IPR013249">
    <property type="entry name" value="RNA_pol_sigma70_r4_t2"/>
</dbReference>
<gene>
    <name evidence="8" type="primary">sigM_2</name>
    <name evidence="8" type="ORF">SAMEA3545359_01114</name>
</gene>
<keyword evidence="2" id="KW-0805">Transcription regulation</keyword>
<dbReference type="InterPro" id="IPR007627">
    <property type="entry name" value="RNA_pol_sigma70_r2"/>
</dbReference>
<dbReference type="InterPro" id="IPR013325">
    <property type="entry name" value="RNA_pol_sigma_r2"/>
</dbReference>
<dbReference type="EMBL" id="FMHG01000001">
    <property type="protein sequence ID" value="SCJ62450.1"/>
    <property type="molecule type" value="Genomic_DNA"/>
</dbReference>
<dbReference type="InterPro" id="IPR036388">
    <property type="entry name" value="WH-like_DNA-bd_sf"/>
</dbReference>
<dbReference type="InterPro" id="IPR013324">
    <property type="entry name" value="RNA_pol_sigma_r3/r4-like"/>
</dbReference>
<dbReference type="InterPro" id="IPR039425">
    <property type="entry name" value="RNA_pol_sigma-70-like"/>
</dbReference>
<dbReference type="InterPro" id="IPR014284">
    <property type="entry name" value="RNA_pol_sigma-70_dom"/>
</dbReference>
<accession>A0A1C6HYV0</accession>
<sequence>MDTEFEQLYNTYYMQVYSYVMTLGKDRQLAEEITQKTFFKVMTTAHGYRGAAATLTWLCAIAKNLYLDFCRKRRRDGDLPEQVAADGDMAEALADEELSFRIHQVLHQLEEPYKEVFGLRVFGELPFKKIGALFEKSENWARVTYHRARLKLRERMESE</sequence>
<evidence type="ECO:0000313" key="8">
    <source>
        <dbReference type="EMBL" id="SCJ62450.1"/>
    </source>
</evidence>
<dbReference type="PANTHER" id="PTHR43133:SF8">
    <property type="entry name" value="RNA POLYMERASE SIGMA FACTOR HI_1459-RELATED"/>
    <property type="match status" value="1"/>
</dbReference>
<dbReference type="Pfam" id="PF04542">
    <property type="entry name" value="Sigma70_r2"/>
    <property type="match status" value="1"/>
</dbReference>
<proteinExistence type="inferred from homology"/>
<organism evidence="8">
    <name type="scientific">uncultured Anaerotruncus sp</name>
    <dbReference type="NCBI Taxonomy" id="905011"/>
    <lineage>
        <taxon>Bacteria</taxon>
        <taxon>Bacillati</taxon>
        <taxon>Bacillota</taxon>
        <taxon>Clostridia</taxon>
        <taxon>Eubacteriales</taxon>
        <taxon>Oscillospiraceae</taxon>
        <taxon>Anaerotruncus</taxon>
        <taxon>environmental samples</taxon>
    </lineage>
</organism>
<dbReference type="GO" id="GO:0006352">
    <property type="term" value="P:DNA-templated transcription initiation"/>
    <property type="evidence" value="ECO:0007669"/>
    <property type="project" value="InterPro"/>
</dbReference>
<dbReference type="Gene3D" id="1.10.1740.10">
    <property type="match status" value="1"/>
</dbReference>
<evidence type="ECO:0000256" key="5">
    <source>
        <dbReference type="ARBA" id="ARBA00023163"/>
    </source>
</evidence>
<dbReference type="GO" id="GO:0003677">
    <property type="term" value="F:DNA binding"/>
    <property type="evidence" value="ECO:0007669"/>
    <property type="project" value="UniProtKB-KW"/>
</dbReference>
<dbReference type="NCBIfam" id="TIGR02937">
    <property type="entry name" value="sigma70-ECF"/>
    <property type="match status" value="1"/>
</dbReference>
<evidence type="ECO:0000256" key="1">
    <source>
        <dbReference type="ARBA" id="ARBA00010641"/>
    </source>
</evidence>
<keyword evidence="4" id="KW-0238">DNA-binding</keyword>
<evidence type="ECO:0000259" key="7">
    <source>
        <dbReference type="Pfam" id="PF08281"/>
    </source>
</evidence>
<dbReference type="AlphaFoldDB" id="A0A1C6HYV0"/>
<dbReference type="SUPFAM" id="SSF88946">
    <property type="entry name" value="Sigma2 domain of RNA polymerase sigma factors"/>
    <property type="match status" value="1"/>
</dbReference>
<feature type="domain" description="RNA polymerase sigma factor 70 region 4 type 2" evidence="7">
    <location>
        <begin position="101"/>
        <end position="152"/>
    </location>
</feature>